<evidence type="ECO:0000313" key="2">
    <source>
        <dbReference type="Proteomes" id="UP000613840"/>
    </source>
</evidence>
<comment type="caution">
    <text evidence="1">The sequence shown here is derived from an EMBL/GenBank/DDBJ whole genome shotgun (WGS) entry which is preliminary data.</text>
</comment>
<evidence type="ECO:0000313" key="1">
    <source>
        <dbReference type="EMBL" id="GGL77680.1"/>
    </source>
</evidence>
<evidence type="ECO:0008006" key="3">
    <source>
        <dbReference type="Google" id="ProtNLM"/>
    </source>
</evidence>
<sequence length="113" mass="12265">MRIAVRRTDGSLRATVPIWVVVAAGRVYVRTWYRRDSGWFGRALGSRRARIEAGGVVADVVVDDVGGGELQVRAGVDAAYRAKYARYGAGTVDRMVADDAAATTLRLAPEQRV</sequence>
<dbReference type="AlphaFoldDB" id="A0A917W8N9"/>
<keyword evidence="2" id="KW-1185">Reference proteome</keyword>
<name>A0A917W8N9_9ACTN</name>
<dbReference type="InterPro" id="IPR016888">
    <property type="entry name" value="UCP028498"/>
</dbReference>
<dbReference type="Pfam" id="PF10012">
    <property type="entry name" value="DUF2255"/>
    <property type="match status" value="1"/>
</dbReference>
<gene>
    <name evidence="1" type="ORF">GCM10011575_39880</name>
</gene>
<protein>
    <recommendedName>
        <fullName evidence="3">DUF2255 family protein</fullName>
    </recommendedName>
</protein>
<reference evidence="1" key="1">
    <citation type="journal article" date="2014" name="Int. J. Syst. Evol. Microbiol.">
        <title>Complete genome sequence of Corynebacterium casei LMG S-19264T (=DSM 44701T), isolated from a smear-ripened cheese.</title>
        <authorList>
            <consortium name="US DOE Joint Genome Institute (JGI-PGF)"/>
            <person name="Walter F."/>
            <person name="Albersmeier A."/>
            <person name="Kalinowski J."/>
            <person name="Ruckert C."/>
        </authorList>
    </citation>
    <scope>NUCLEOTIDE SEQUENCE</scope>
    <source>
        <strain evidence="1">CGMCC 4.7306</strain>
    </source>
</reference>
<accession>A0A917W8N9</accession>
<dbReference type="Proteomes" id="UP000613840">
    <property type="component" value="Unassembled WGS sequence"/>
</dbReference>
<reference evidence="1" key="2">
    <citation type="submission" date="2020-09" db="EMBL/GenBank/DDBJ databases">
        <authorList>
            <person name="Sun Q."/>
            <person name="Zhou Y."/>
        </authorList>
    </citation>
    <scope>NUCLEOTIDE SEQUENCE</scope>
    <source>
        <strain evidence="1">CGMCC 4.7306</strain>
    </source>
</reference>
<proteinExistence type="predicted"/>
<dbReference type="EMBL" id="BMMZ01000012">
    <property type="protein sequence ID" value="GGL77680.1"/>
    <property type="molecule type" value="Genomic_DNA"/>
</dbReference>
<organism evidence="1 2">
    <name type="scientific">Microlunatus endophyticus</name>
    <dbReference type="NCBI Taxonomy" id="1716077"/>
    <lineage>
        <taxon>Bacteria</taxon>
        <taxon>Bacillati</taxon>
        <taxon>Actinomycetota</taxon>
        <taxon>Actinomycetes</taxon>
        <taxon>Propionibacteriales</taxon>
        <taxon>Propionibacteriaceae</taxon>
        <taxon>Microlunatus</taxon>
    </lineage>
</organism>